<dbReference type="InterPro" id="IPR009056">
    <property type="entry name" value="Cyt_c-like_dom"/>
</dbReference>
<evidence type="ECO:0000313" key="26">
    <source>
        <dbReference type="Proteomes" id="UP000029393"/>
    </source>
</evidence>
<dbReference type="GO" id="GO:0020037">
    <property type="term" value="F:heme binding"/>
    <property type="evidence" value="ECO:0007669"/>
    <property type="project" value="InterPro"/>
</dbReference>
<dbReference type="AlphaFoldDB" id="A0A091B8D5"/>
<dbReference type="GO" id="GO:0050418">
    <property type="term" value="F:hydroxylamine reductase activity"/>
    <property type="evidence" value="ECO:0007669"/>
    <property type="project" value="UniProtKB-EC"/>
</dbReference>
<sequence>MAIALALGAGGTAFAADPAGDQVNERPVKSEAEAGEAGYLANCAACHQATGTGLAGAFPPLKDSDWIEKDPNAALNAVLAGLNGKITVNGQEYNSVMPAMSHLGDADIAAILNHVMHKLNDSDVRFTPAQVATARKGIAGASDPAQGQAHPGTSQAQAAYEGAPTTMASADVKMHRSPGAPDMTEDEFAAATDIFFQRCAGCHGVLRKGATGKPLTPDLTQARGTDYLKALINFGSPGGMPNFGTGGELSAEQVDLMARFLQHTPPSPPEWGMAEMRDSWKVLVPVDQRPTKQMNDYDIGNVFSVTLRDSGEIALIDGSSKKIINIIKTGYAVHISRVSHSGRYIYTIGRDGKIDLIDLWMEKPDRVAEIKIGLEARSVETSKYKGFEDKLAIAGAYWPPQFVIMDGPTLEPMKIVSTRGMTVDTQEYHPEPRVAAIVGSHQHPEFIVNVKETGRILLVDYSDIDNLKITTLDAARFLHDGGWDVSKRYFLTAANQSDKIAVVDSKEQRMVGLIDVDKIPHPGRGANFIHPEYGPVWGTSALGNDKITLIGTDPEKHPDQAWKVVEVLNGQGGGSLFIKTHPKSRNLWVDTPLNPDAKASQSIAVFDIDNLDGGYEVLPIAEWANLGEGPKRVVQPEYNAAGDEVWFSVWNGKDQRSAIVVVDDRTRKLKAVLDDPRLITPTGKFNVNNTVNDVY</sequence>
<evidence type="ECO:0000256" key="19">
    <source>
        <dbReference type="ARBA" id="ARBA00077813"/>
    </source>
</evidence>
<dbReference type="EC" id="1.7.2.1" evidence="5"/>
<dbReference type="OrthoDB" id="5290932at2"/>
<comment type="cofactor">
    <cofactor evidence="2">
        <name>heme</name>
        <dbReference type="ChEBI" id="CHEBI:30413"/>
    </cofactor>
</comment>
<dbReference type="Pfam" id="PF13442">
    <property type="entry name" value="Cytochrome_CBB3"/>
    <property type="match status" value="1"/>
</dbReference>
<dbReference type="InterPro" id="IPR051459">
    <property type="entry name" value="Cytochrome_c-type_DH"/>
</dbReference>
<keyword evidence="7 21" id="KW-0349">Heme</keyword>
<comment type="subunit">
    <text evidence="4">Homodimer.</text>
</comment>
<keyword evidence="10" id="KW-0574">Periplasm</keyword>
<dbReference type="GO" id="GO:0050421">
    <property type="term" value="F:nitrite reductase (NO-forming) activity"/>
    <property type="evidence" value="ECO:0007669"/>
    <property type="project" value="UniProtKB-EC"/>
</dbReference>
<evidence type="ECO:0000313" key="25">
    <source>
        <dbReference type="EMBL" id="KFN47956.1"/>
    </source>
</evidence>
<evidence type="ECO:0000256" key="18">
    <source>
        <dbReference type="ARBA" id="ARBA00075012"/>
    </source>
</evidence>
<dbReference type="Gene3D" id="1.10.760.10">
    <property type="entry name" value="Cytochrome c-like domain"/>
    <property type="match status" value="2"/>
</dbReference>
<evidence type="ECO:0000256" key="8">
    <source>
        <dbReference type="ARBA" id="ARBA00022723"/>
    </source>
</evidence>
<dbReference type="Proteomes" id="UP000029393">
    <property type="component" value="Unassembled WGS sequence"/>
</dbReference>
<protein>
    <recommendedName>
        <fullName evidence="17">Nitrite reductase</fullName>
        <ecNumber evidence="5">1.7.2.1</ecNumber>
        <ecNumber evidence="16">1.7.99.1</ecNumber>
    </recommendedName>
    <alternativeName>
        <fullName evidence="19">Cytochrome cd1</fullName>
    </alternativeName>
    <alternativeName>
        <fullName evidence="20">Cytochrome oxidase</fullName>
    </alternativeName>
    <alternativeName>
        <fullName evidence="18">Hydroxylamine reductase</fullName>
    </alternativeName>
</protein>
<gene>
    <name evidence="25" type="ORF">N787_07105</name>
</gene>
<evidence type="ECO:0000256" key="5">
    <source>
        <dbReference type="ARBA" id="ARBA00011882"/>
    </source>
</evidence>
<evidence type="ECO:0000256" key="7">
    <source>
        <dbReference type="ARBA" id="ARBA00022617"/>
    </source>
</evidence>
<proteinExistence type="predicted"/>
<evidence type="ECO:0000256" key="12">
    <source>
        <dbReference type="ARBA" id="ARBA00023002"/>
    </source>
</evidence>
<evidence type="ECO:0000256" key="10">
    <source>
        <dbReference type="ARBA" id="ARBA00022764"/>
    </source>
</evidence>
<dbReference type="PANTHER" id="PTHR35008:SF8">
    <property type="entry name" value="ALCOHOL DEHYDROGENASE CYTOCHROME C SUBUNIT"/>
    <property type="match status" value="1"/>
</dbReference>
<evidence type="ECO:0000256" key="13">
    <source>
        <dbReference type="ARBA" id="ARBA00023004"/>
    </source>
</evidence>
<dbReference type="GO" id="GO:0042597">
    <property type="term" value="C:periplasmic space"/>
    <property type="evidence" value="ECO:0007669"/>
    <property type="project" value="UniProtKB-SubCell"/>
</dbReference>
<keyword evidence="8 21" id="KW-0479">Metal-binding</keyword>
<feature type="domain" description="Cytochrome c" evidence="24">
    <location>
        <begin position="186"/>
        <end position="265"/>
    </location>
</feature>
<dbReference type="Gene3D" id="2.140.10.20">
    <property type="entry name" value="C-terminal (heme d1) domain of cytochrome cd1-nitrite reductase"/>
    <property type="match status" value="1"/>
</dbReference>
<evidence type="ECO:0000256" key="16">
    <source>
        <dbReference type="ARBA" id="ARBA00067067"/>
    </source>
</evidence>
<evidence type="ECO:0000256" key="21">
    <source>
        <dbReference type="PROSITE-ProRule" id="PRU00433"/>
    </source>
</evidence>
<evidence type="ECO:0000256" key="1">
    <source>
        <dbReference type="ARBA" id="ARBA00001926"/>
    </source>
</evidence>
<evidence type="ECO:0000256" key="3">
    <source>
        <dbReference type="ARBA" id="ARBA00004418"/>
    </source>
</evidence>
<evidence type="ECO:0000256" key="9">
    <source>
        <dbReference type="ARBA" id="ARBA00022729"/>
    </source>
</evidence>
<accession>A0A091B8D5</accession>
<dbReference type="SUPFAM" id="SSF51004">
    <property type="entry name" value="C-terminal (heme d1) domain of cytochrome cd1-nitrite reductase"/>
    <property type="match status" value="1"/>
</dbReference>
<feature type="chain" id="PRO_5012204146" description="Nitrite reductase" evidence="23">
    <location>
        <begin position="16"/>
        <end position="695"/>
    </location>
</feature>
<dbReference type="STRING" id="1384056.N787_07105"/>
<dbReference type="FunFam" id="1.10.760.10:FF:000027">
    <property type="entry name" value="Nitrite reductase"/>
    <property type="match status" value="1"/>
</dbReference>
<evidence type="ECO:0000256" key="15">
    <source>
        <dbReference type="ARBA" id="ARBA00051350"/>
    </source>
</evidence>
<organism evidence="25 26">
    <name type="scientific">Arenimonas metalli CF5-1</name>
    <dbReference type="NCBI Taxonomy" id="1384056"/>
    <lineage>
        <taxon>Bacteria</taxon>
        <taxon>Pseudomonadati</taxon>
        <taxon>Pseudomonadota</taxon>
        <taxon>Gammaproteobacteria</taxon>
        <taxon>Lysobacterales</taxon>
        <taxon>Lysobacteraceae</taxon>
        <taxon>Arenimonas</taxon>
    </lineage>
</organism>
<keyword evidence="12" id="KW-0560">Oxidoreductase</keyword>
<keyword evidence="9 23" id="KW-0732">Signal</keyword>
<dbReference type="EC" id="1.7.99.1" evidence="16"/>
<comment type="catalytic activity">
    <reaction evidence="14">
        <text>nitric oxide + Fe(III)-[cytochrome c] + H2O = Fe(II)-[cytochrome c] + nitrite + 2 H(+)</text>
        <dbReference type="Rhea" id="RHEA:15233"/>
        <dbReference type="Rhea" id="RHEA-COMP:10350"/>
        <dbReference type="Rhea" id="RHEA-COMP:14399"/>
        <dbReference type="ChEBI" id="CHEBI:15377"/>
        <dbReference type="ChEBI" id="CHEBI:15378"/>
        <dbReference type="ChEBI" id="CHEBI:16301"/>
        <dbReference type="ChEBI" id="CHEBI:16480"/>
        <dbReference type="ChEBI" id="CHEBI:29033"/>
        <dbReference type="ChEBI" id="CHEBI:29034"/>
        <dbReference type="EC" id="1.7.2.1"/>
    </reaction>
</comment>
<dbReference type="SUPFAM" id="SSF46626">
    <property type="entry name" value="Cytochrome c"/>
    <property type="match status" value="2"/>
</dbReference>
<evidence type="ECO:0000256" key="6">
    <source>
        <dbReference type="ARBA" id="ARBA00022448"/>
    </source>
</evidence>
<dbReference type="Pfam" id="PF02239">
    <property type="entry name" value="Cytochrom_D1"/>
    <property type="match status" value="1"/>
</dbReference>
<name>A0A091B8D5_9GAMM</name>
<dbReference type="Pfam" id="PF00034">
    <property type="entry name" value="Cytochrom_C"/>
    <property type="match status" value="1"/>
</dbReference>
<evidence type="ECO:0000256" key="14">
    <source>
        <dbReference type="ARBA" id="ARBA00049340"/>
    </source>
</evidence>
<dbReference type="InterPro" id="IPR003143">
    <property type="entry name" value="Cyt_cd1_C_sf"/>
</dbReference>
<dbReference type="GO" id="GO:0009055">
    <property type="term" value="F:electron transfer activity"/>
    <property type="evidence" value="ECO:0007669"/>
    <property type="project" value="InterPro"/>
</dbReference>
<dbReference type="PATRIC" id="fig|1384056.3.peg.298"/>
<comment type="cofactor">
    <cofactor evidence="1">
        <name>heme c</name>
        <dbReference type="ChEBI" id="CHEBI:61717"/>
    </cofactor>
</comment>
<reference evidence="25 26" key="1">
    <citation type="submission" date="2013-09" db="EMBL/GenBank/DDBJ databases">
        <title>Genome sequencing of Arenimonas metalli.</title>
        <authorList>
            <person name="Chen F."/>
            <person name="Wang G."/>
        </authorList>
    </citation>
    <scope>NUCLEOTIDE SEQUENCE [LARGE SCALE GENOMIC DNA]</scope>
    <source>
        <strain evidence="25 26">CF5-1</strain>
    </source>
</reference>
<evidence type="ECO:0000256" key="20">
    <source>
        <dbReference type="ARBA" id="ARBA00080115"/>
    </source>
</evidence>
<evidence type="ECO:0000259" key="24">
    <source>
        <dbReference type="PROSITE" id="PS51007"/>
    </source>
</evidence>
<keyword evidence="26" id="KW-1185">Reference proteome</keyword>
<dbReference type="CDD" id="cd20779">
    <property type="entry name" value="8prop_hemeD1_NirS"/>
    <property type="match status" value="1"/>
</dbReference>
<evidence type="ECO:0000256" key="2">
    <source>
        <dbReference type="ARBA" id="ARBA00001971"/>
    </source>
</evidence>
<dbReference type="PROSITE" id="PS51007">
    <property type="entry name" value="CYTC"/>
    <property type="match status" value="2"/>
</dbReference>
<evidence type="ECO:0000256" key="17">
    <source>
        <dbReference type="ARBA" id="ARBA00071688"/>
    </source>
</evidence>
<dbReference type="InterPro" id="IPR011048">
    <property type="entry name" value="Haem_d1_sf"/>
</dbReference>
<evidence type="ECO:0000256" key="22">
    <source>
        <dbReference type="SAM" id="MobiDB-lite"/>
    </source>
</evidence>
<feature type="domain" description="Cytochrome c" evidence="24">
    <location>
        <begin position="30"/>
        <end position="119"/>
    </location>
</feature>
<evidence type="ECO:0000256" key="23">
    <source>
        <dbReference type="SAM" id="SignalP"/>
    </source>
</evidence>
<keyword evidence="6" id="KW-0813">Transport</keyword>
<keyword evidence="11" id="KW-0249">Electron transport</keyword>
<feature type="region of interest" description="Disordered" evidence="22">
    <location>
        <begin position="139"/>
        <end position="159"/>
    </location>
</feature>
<evidence type="ECO:0000256" key="4">
    <source>
        <dbReference type="ARBA" id="ARBA00011738"/>
    </source>
</evidence>
<feature type="signal peptide" evidence="23">
    <location>
        <begin position="1"/>
        <end position="15"/>
    </location>
</feature>
<dbReference type="GO" id="GO:0046872">
    <property type="term" value="F:metal ion binding"/>
    <property type="evidence" value="ECO:0007669"/>
    <property type="project" value="UniProtKB-KW"/>
</dbReference>
<evidence type="ECO:0000256" key="11">
    <source>
        <dbReference type="ARBA" id="ARBA00022982"/>
    </source>
</evidence>
<dbReference type="eggNOG" id="COG2010">
    <property type="taxonomic scope" value="Bacteria"/>
</dbReference>
<dbReference type="RefSeq" id="WP_084590564.1">
    <property type="nucleotide sequence ID" value="NZ_AVCK01000004.1"/>
</dbReference>
<comment type="subcellular location">
    <subcellularLocation>
        <location evidence="3">Periplasm</location>
    </subcellularLocation>
</comment>
<dbReference type="InterPro" id="IPR036909">
    <property type="entry name" value="Cyt_c-like_dom_sf"/>
</dbReference>
<comment type="catalytic activity">
    <reaction evidence="15">
        <text>A + NH4(+) + H2O = hydroxylamine + AH2 + H(+)</text>
        <dbReference type="Rhea" id="RHEA:22052"/>
        <dbReference type="ChEBI" id="CHEBI:13193"/>
        <dbReference type="ChEBI" id="CHEBI:15377"/>
        <dbReference type="ChEBI" id="CHEBI:15378"/>
        <dbReference type="ChEBI" id="CHEBI:15429"/>
        <dbReference type="ChEBI" id="CHEBI:17499"/>
        <dbReference type="ChEBI" id="CHEBI:28938"/>
        <dbReference type="EC" id="1.7.99.1"/>
    </reaction>
</comment>
<dbReference type="PANTHER" id="PTHR35008">
    <property type="entry name" value="BLL4482 PROTEIN-RELATED"/>
    <property type="match status" value="1"/>
</dbReference>
<keyword evidence="13 21" id="KW-0408">Iron</keyword>
<comment type="caution">
    <text evidence="25">The sequence shown here is derived from an EMBL/GenBank/DDBJ whole genome shotgun (WGS) entry which is preliminary data.</text>
</comment>
<dbReference type="FunFam" id="2.140.10.20:FF:000001">
    <property type="entry name" value="Nitrite reductase NirS"/>
    <property type="match status" value="1"/>
</dbReference>
<dbReference type="EMBL" id="AVCK01000004">
    <property type="protein sequence ID" value="KFN47956.1"/>
    <property type="molecule type" value="Genomic_DNA"/>
</dbReference>